<keyword evidence="3" id="KW-0716">Sensory transduction</keyword>
<comment type="function">
    <text evidence="14">Receptor for all-trans- and 11-cis-retinal. Binds preferentially to the former and may catalyze the isomerization of the chromophore by a retinochrome-like mechanism.</text>
</comment>
<keyword evidence="19" id="KW-1185">Reference proteome</keyword>
<keyword evidence="2" id="KW-0600">Photoreceptor protein</keyword>
<keyword evidence="4 16" id="KW-0812">Transmembrane</keyword>
<dbReference type="OrthoDB" id="10015560at2759"/>
<organism evidence="18 19">
    <name type="scientific">Scyliorhinus torazame</name>
    <name type="common">Cloudy catshark</name>
    <name type="synonym">Catulus torazame</name>
    <dbReference type="NCBI Taxonomy" id="75743"/>
    <lineage>
        <taxon>Eukaryota</taxon>
        <taxon>Metazoa</taxon>
        <taxon>Chordata</taxon>
        <taxon>Craniata</taxon>
        <taxon>Vertebrata</taxon>
        <taxon>Chondrichthyes</taxon>
        <taxon>Elasmobranchii</taxon>
        <taxon>Galeomorphii</taxon>
        <taxon>Galeoidea</taxon>
        <taxon>Carcharhiniformes</taxon>
        <taxon>Scyliorhinidae</taxon>
        <taxon>Scyliorhinus</taxon>
    </lineage>
</organism>
<evidence type="ECO:0000256" key="13">
    <source>
        <dbReference type="ARBA" id="ARBA00023305"/>
    </source>
</evidence>
<comment type="subcellular location">
    <subcellularLocation>
        <location evidence="1">Membrane</location>
        <topology evidence="1">Multi-pass membrane protein</topology>
    </subcellularLocation>
</comment>
<dbReference type="Gene3D" id="1.20.1070.10">
    <property type="entry name" value="Rhodopsin 7-helix transmembrane proteins"/>
    <property type="match status" value="1"/>
</dbReference>
<evidence type="ECO:0000313" key="18">
    <source>
        <dbReference type="EMBL" id="GCB70296.1"/>
    </source>
</evidence>
<dbReference type="PANTHER" id="PTHR24240">
    <property type="entry name" value="OPSIN"/>
    <property type="match status" value="1"/>
</dbReference>
<accession>A0A401PAZ1</accession>
<evidence type="ECO:0000256" key="14">
    <source>
        <dbReference type="ARBA" id="ARBA00057095"/>
    </source>
</evidence>
<dbReference type="AlphaFoldDB" id="A0A401PAZ1"/>
<dbReference type="PROSITE" id="PS50262">
    <property type="entry name" value="G_PROTEIN_RECEP_F1_2"/>
    <property type="match status" value="1"/>
</dbReference>
<evidence type="ECO:0000256" key="8">
    <source>
        <dbReference type="ARBA" id="ARBA00023040"/>
    </source>
</evidence>
<dbReference type="FunFam" id="1.20.1070.10:FF:000139">
    <property type="entry name" value="RPE-retinal G protein-coupled receptor isoform X1"/>
    <property type="match status" value="1"/>
</dbReference>
<dbReference type="GO" id="GO:0004930">
    <property type="term" value="F:G protein-coupled receptor activity"/>
    <property type="evidence" value="ECO:0007669"/>
    <property type="project" value="UniProtKB-KW"/>
</dbReference>
<evidence type="ECO:0000259" key="17">
    <source>
        <dbReference type="PROSITE" id="PS50262"/>
    </source>
</evidence>
<dbReference type="PRINTS" id="PR00667">
    <property type="entry name" value="RPERETINALR"/>
</dbReference>
<feature type="transmembrane region" description="Helical" evidence="16">
    <location>
        <begin position="248"/>
        <end position="268"/>
    </location>
</feature>
<feature type="transmembrane region" description="Helical" evidence="16">
    <location>
        <begin position="16"/>
        <end position="41"/>
    </location>
</feature>
<feature type="domain" description="G-protein coupled receptors family 1 profile" evidence="17">
    <location>
        <begin position="33"/>
        <end position="265"/>
    </location>
</feature>
<keyword evidence="5" id="KW-0681">Retinal protein</keyword>
<evidence type="ECO:0000256" key="9">
    <source>
        <dbReference type="ARBA" id="ARBA00023136"/>
    </source>
</evidence>
<protein>
    <recommendedName>
        <fullName evidence="15">RPE-retinal G protein-coupled receptor</fullName>
    </recommendedName>
</protein>
<keyword evidence="12" id="KW-0807">Transducer</keyword>
<dbReference type="SUPFAM" id="SSF81321">
    <property type="entry name" value="Family A G protein-coupled receptor-like"/>
    <property type="match status" value="1"/>
</dbReference>
<evidence type="ECO:0000256" key="10">
    <source>
        <dbReference type="ARBA" id="ARBA00023157"/>
    </source>
</evidence>
<dbReference type="GO" id="GO:0009881">
    <property type="term" value="F:photoreceptor activity"/>
    <property type="evidence" value="ECO:0007669"/>
    <property type="project" value="UniProtKB-KW"/>
</dbReference>
<evidence type="ECO:0000256" key="7">
    <source>
        <dbReference type="ARBA" id="ARBA00022991"/>
    </source>
</evidence>
<feature type="transmembrane region" description="Helical" evidence="16">
    <location>
        <begin position="53"/>
        <end position="81"/>
    </location>
</feature>
<feature type="transmembrane region" description="Helical" evidence="16">
    <location>
        <begin position="215"/>
        <end position="236"/>
    </location>
</feature>
<dbReference type="InterPro" id="IPR027430">
    <property type="entry name" value="Retinal_BS"/>
</dbReference>
<keyword evidence="10" id="KW-1015">Disulfide bond</keyword>
<evidence type="ECO:0000256" key="1">
    <source>
        <dbReference type="ARBA" id="ARBA00004141"/>
    </source>
</evidence>
<dbReference type="InterPro" id="IPR050125">
    <property type="entry name" value="GPCR_opsins"/>
</dbReference>
<evidence type="ECO:0000256" key="11">
    <source>
        <dbReference type="ARBA" id="ARBA00023170"/>
    </source>
</evidence>
<keyword evidence="6 16" id="KW-1133">Transmembrane helix</keyword>
<dbReference type="GO" id="GO:0007602">
    <property type="term" value="P:phototransduction"/>
    <property type="evidence" value="ECO:0007669"/>
    <property type="project" value="UniProtKB-KW"/>
</dbReference>
<dbReference type="InterPro" id="IPR000276">
    <property type="entry name" value="GPCR_Rhodpsn"/>
</dbReference>
<keyword evidence="13" id="KW-0844">Vision</keyword>
<feature type="transmembrane region" description="Helical" evidence="16">
    <location>
        <begin position="123"/>
        <end position="145"/>
    </location>
</feature>
<evidence type="ECO:0000256" key="5">
    <source>
        <dbReference type="ARBA" id="ARBA00022925"/>
    </source>
</evidence>
<dbReference type="STRING" id="75743.A0A401PAZ1"/>
<dbReference type="EMBL" id="BFAA01004692">
    <property type="protein sequence ID" value="GCB70296.1"/>
    <property type="molecule type" value="Genomic_DNA"/>
</dbReference>
<evidence type="ECO:0000256" key="3">
    <source>
        <dbReference type="ARBA" id="ARBA00022606"/>
    </source>
</evidence>
<dbReference type="InterPro" id="IPR017452">
    <property type="entry name" value="GPCR_Rhodpsn_7TM"/>
</dbReference>
<gene>
    <name evidence="18" type="ORF">scyTo_0010744</name>
</gene>
<name>A0A401PAZ1_SCYTO</name>
<dbReference type="OMA" id="YLVITHI"/>
<dbReference type="InterPro" id="IPR001793">
    <property type="entry name" value="RPE_GPCR"/>
</dbReference>
<comment type="caution">
    <text evidence="18">The sequence shown here is derived from an EMBL/GenBank/DDBJ whole genome shotgun (WGS) entry which is preliminary data.</text>
</comment>
<feature type="transmembrane region" description="Helical" evidence="16">
    <location>
        <begin position="93"/>
        <end position="111"/>
    </location>
</feature>
<dbReference type="GO" id="GO:0007601">
    <property type="term" value="P:visual perception"/>
    <property type="evidence" value="ECO:0007669"/>
    <property type="project" value="UniProtKB-KW"/>
</dbReference>
<evidence type="ECO:0000256" key="4">
    <source>
        <dbReference type="ARBA" id="ARBA00022692"/>
    </source>
</evidence>
<reference evidence="18 19" key="1">
    <citation type="journal article" date="2018" name="Nat. Ecol. Evol.">
        <title>Shark genomes provide insights into elasmobranch evolution and the origin of vertebrates.</title>
        <authorList>
            <person name="Hara Y"/>
            <person name="Yamaguchi K"/>
            <person name="Onimaru K"/>
            <person name="Kadota M"/>
            <person name="Koyanagi M"/>
            <person name="Keeley SD"/>
            <person name="Tatsumi K"/>
            <person name="Tanaka K"/>
            <person name="Motone F"/>
            <person name="Kageyama Y"/>
            <person name="Nozu R"/>
            <person name="Adachi N"/>
            <person name="Nishimura O"/>
            <person name="Nakagawa R"/>
            <person name="Tanegashima C"/>
            <person name="Kiyatake I"/>
            <person name="Matsumoto R"/>
            <person name="Murakumo K"/>
            <person name="Nishida K"/>
            <person name="Terakita A"/>
            <person name="Kuratani S"/>
            <person name="Sato K"/>
            <person name="Hyodo S Kuraku.S."/>
        </authorList>
    </citation>
    <scope>NUCLEOTIDE SEQUENCE [LARGE SCALE GENOMIC DNA]</scope>
</reference>
<keyword evidence="8" id="KW-0297">G-protein coupled receptor</keyword>
<evidence type="ECO:0000256" key="15">
    <source>
        <dbReference type="ARBA" id="ARBA00073686"/>
    </source>
</evidence>
<dbReference type="Proteomes" id="UP000288216">
    <property type="component" value="Unassembled WGS sequence"/>
</dbReference>
<evidence type="ECO:0000313" key="19">
    <source>
        <dbReference type="Proteomes" id="UP000288216"/>
    </source>
</evidence>
<proteinExistence type="predicted"/>
<evidence type="ECO:0000256" key="12">
    <source>
        <dbReference type="ARBA" id="ARBA00023224"/>
    </source>
</evidence>
<keyword evidence="9 16" id="KW-0472">Membrane</keyword>
<sequence>MATIEPSIEGFTELEVFALGTTLLLEALLGLLLNAITMLSFYKIKELQTPSNLLVVSLAVSDSGICLNAFVAAFSSFLRYWPYGTEGCQTHGFQGFLASLASINACAAIAWDRYHLSCSRSRLQWKSTVIVLSIIWGFAAFWAAMPLLGWGEYDYEPLRTCCTLDYSKGDRKFVSFFIPVAVCEFVFPLFILATSYQSCANKFKKTGQTKFNTGLPFKILIICWGPYSLLCMYAAFENVTVLSPKLRMLPVVLAKTSPIANAFVYALGNPDYRGGIWSFLTGQKMEPIETDGKVK</sequence>
<evidence type="ECO:0000256" key="2">
    <source>
        <dbReference type="ARBA" id="ARBA00022543"/>
    </source>
</evidence>
<evidence type="ECO:0000256" key="6">
    <source>
        <dbReference type="ARBA" id="ARBA00022989"/>
    </source>
</evidence>
<evidence type="ECO:0000256" key="16">
    <source>
        <dbReference type="SAM" id="Phobius"/>
    </source>
</evidence>
<dbReference type="CDD" id="cd15072">
    <property type="entry name" value="7tmA_Retinal_GPR"/>
    <property type="match status" value="1"/>
</dbReference>
<dbReference type="GO" id="GO:0016020">
    <property type="term" value="C:membrane"/>
    <property type="evidence" value="ECO:0007669"/>
    <property type="project" value="UniProtKB-SubCell"/>
</dbReference>
<keyword evidence="11" id="KW-0675">Receptor</keyword>
<feature type="transmembrane region" description="Helical" evidence="16">
    <location>
        <begin position="173"/>
        <end position="194"/>
    </location>
</feature>
<dbReference type="PRINTS" id="PR00237">
    <property type="entry name" value="GPCRRHODOPSN"/>
</dbReference>
<dbReference type="Pfam" id="PF00001">
    <property type="entry name" value="7tm_1"/>
    <property type="match status" value="1"/>
</dbReference>
<dbReference type="PROSITE" id="PS00238">
    <property type="entry name" value="OPSIN"/>
    <property type="match status" value="1"/>
</dbReference>
<keyword evidence="7" id="KW-0157">Chromophore</keyword>